<dbReference type="Proteomes" id="UP000002037">
    <property type="component" value="Unassembled WGS sequence"/>
</dbReference>
<dbReference type="eggNOG" id="ENOG502S5DP">
    <property type="taxonomic scope" value="Eukaryota"/>
</dbReference>
<evidence type="ECO:0000256" key="2">
    <source>
        <dbReference type="ARBA" id="ARBA00004604"/>
    </source>
</evidence>
<evidence type="ECO:0000256" key="1">
    <source>
        <dbReference type="ARBA" id="ARBA00003035"/>
    </source>
</evidence>
<reference evidence="10 11" key="1">
    <citation type="journal article" date="2009" name="Nature">
        <title>Evolution of pathogenicity and sexual reproduction in eight Candida genomes.</title>
        <authorList>
            <person name="Butler G."/>
            <person name="Rasmussen M.D."/>
            <person name="Lin M.F."/>
            <person name="Santos M.A."/>
            <person name="Sakthikumar S."/>
            <person name="Munro C.A."/>
            <person name="Rheinbay E."/>
            <person name="Grabherr M."/>
            <person name="Forche A."/>
            <person name="Reedy J.L."/>
            <person name="Agrafioti I."/>
            <person name="Arnaud M.B."/>
            <person name="Bates S."/>
            <person name="Brown A.J."/>
            <person name="Brunke S."/>
            <person name="Costanzo M.C."/>
            <person name="Fitzpatrick D.A."/>
            <person name="de Groot P.W."/>
            <person name="Harris D."/>
            <person name="Hoyer L.L."/>
            <person name="Hube B."/>
            <person name="Klis F.M."/>
            <person name="Kodira C."/>
            <person name="Lennard N."/>
            <person name="Logue M.E."/>
            <person name="Martin R."/>
            <person name="Neiman A.M."/>
            <person name="Nikolaou E."/>
            <person name="Quail M.A."/>
            <person name="Quinn J."/>
            <person name="Santos M.C."/>
            <person name="Schmitzberger F.F."/>
            <person name="Sherlock G."/>
            <person name="Shah P."/>
            <person name="Silverstein K.A."/>
            <person name="Skrzypek M.S."/>
            <person name="Soll D."/>
            <person name="Staggs R."/>
            <person name="Stansfield I."/>
            <person name="Stumpf M.P."/>
            <person name="Sudbery P.E."/>
            <person name="Srikantha T."/>
            <person name="Zeng Q."/>
            <person name="Berman J."/>
            <person name="Berriman M."/>
            <person name="Heitman J."/>
            <person name="Gow N.A."/>
            <person name="Lorenz M.C."/>
            <person name="Birren B.W."/>
            <person name="Kellis M."/>
            <person name="Cuomo C.A."/>
        </authorList>
    </citation>
    <scope>NUCLEOTIDE SEQUENCE [LARGE SCALE GENOMIC DNA]</scope>
    <source>
        <strain evidence="11">ATCC MYA-3404 / T1</strain>
    </source>
</reference>
<accession>C5MF44</accession>
<sequence>MAAADSHNNNKKRSNRRRKKRRTEDFSSSSESSSSSSSDSEHEIDEQPSEIAIEQAVVTQGNINIDDMEIDSDNENNNKDKIPDNLTIDQKRLLNDKTFTTTPISNLTHEQQQLKNISNLNEITSNLNQTKQSLNNDFLKVMTNEFNDDLDELRKKPDFKSLVLLAKTLQSGSNMFDVDVLTDLLEEEEVAKGSK</sequence>
<dbReference type="RefSeq" id="XP_002550389.1">
    <property type="nucleotide sequence ID" value="XM_002550343.1"/>
</dbReference>
<evidence type="ECO:0000313" key="10">
    <source>
        <dbReference type="EMBL" id="EER31904.1"/>
    </source>
</evidence>
<evidence type="ECO:0000256" key="8">
    <source>
        <dbReference type="SAM" id="MobiDB-lite"/>
    </source>
</evidence>
<feature type="domain" description="Ribosome-assembly protein 3 C-terminal" evidence="9">
    <location>
        <begin position="134"/>
        <end position="177"/>
    </location>
</feature>
<dbReference type="KEGG" id="ctp:CTRG_04687"/>
<dbReference type="AlphaFoldDB" id="C5MF44"/>
<dbReference type="InterPro" id="IPR051898">
    <property type="entry name" value="Ribosome_Assembly_3"/>
</dbReference>
<dbReference type="OrthoDB" id="69550at2759"/>
<dbReference type="Pfam" id="PF14615">
    <property type="entry name" value="Rsa3"/>
    <property type="match status" value="1"/>
</dbReference>
<dbReference type="GO" id="GO:0000027">
    <property type="term" value="P:ribosomal large subunit assembly"/>
    <property type="evidence" value="ECO:0007669"/>
    <property type="project" value="TreeGrafter"/>
</dbReference>
<keyword evidence="6" id="KW-0539">Nucleus</keyword>
<gene>
    <name evidence="10" type="ORF">CTRG_04687</name>
</gene>
<dbReference type="GO" id="GO:0005730">
    <property type="term" value="C:nucleolus"/>
    <property type="evidence" value="ECO:0007669"/>
    <property type="project" value="UniProtKB-SubCell"/>
</dbReference>
<name>C5MF44_CANTT</name>
<keyword evidence="11" id="KW-1185">Reference proteome</keyword>
<evidence type="ECO:0000256" key="6">
    <source>
        <dbReference type="ARBA" id="ARBA00023242"/>
    </source>
</evidence>
<dbReference type="STRING" id="294747.C5MF44"/>
<dbReference type="EMBL" id="GG692400">
    <property type="protein sequence ID" value="EER31904.1"/>
    <property type="molecule type" value="Genomic_DNA"/>
</dbReference>
<evidence type="ECO:0000256" key="4">
    <source>
        <dbReference type="ARBA" id="ARBA00015339"/>
    </source>
</evidence>
<evidence type="ECO:0000256" key="7">
    <source>
        <dbReference type="ARBA" id="ARBA00023274"/>
    </source>
</evidence>
<evidence type="ECO:0000259" key="9">
    <source>
        <dbReference type="Pfam" id="PF14615"/>
    </source>
</evidence>
<keyword evidence="5" id="KW-0690">Ribosome biogenesis</keyword>
<keyword evidence="7" id="KW-0687">Ribonucleoprotein</keyword>
<dbReference type="GeneID" id="8296634"/>
<comment type="similarity">
    <text evidence="3">Belongs to the RSA3 family.</text>
</comment>
<dbReference type="PANTHER" id="PTHR28127">
    <property type="entry name" value="RIBOSOME ASSEMBLY PROTEIN 3"/>
    <property type="match status" value="1"/>
</dbReference>
<evidence type="ECO:0000256" key="5">
    <source>
        <dbReference type="ARBA" id="ARBA00022517"/>
    </source>
</evidence>
<organism evidence="10 11">
    <name type="scientific">Candida tropicalis (strain ATCC MYA-3404 / T1)</name>
    <name type="common">Yeast</name>
    <dbReference type="NCBI Taxonomy" id="294747"/>
    <lineage>
        <taxon>Eukaryota</taxon>
        <taxon>Fungi</taxon>
        <taxon>Dikarya</taxon>
        <taxon>Ascomycota</taxon>
        <taxon>Saccharomycotina</taxon>
        <taxon>Pichiomycetes</taxon>
        <taxon>Debaryomycetaceae</taxon>
        <taxon>Candida/Lodderomyces clade</taxon>
        <taxon>Candida</taxon>
    </lineage>
</organism>
<dbReference type="HOGENOM" id="CLU_119118_0_0_1"/>
<comment type="function">
    <text evidence="1">Required for efficient biogenesis of the 60S ribosomal subunit.</text>
</comment>
<comment type="subcellular location">
    <subcellularLocation>
        <location evidence="2">Nucleus</location>
        <location evidence="2">Nucleolus</location>
    </subcellularLocation>
</comment>
<dbReference type="VEuPathDB" id="FungiDB:CTRG_04687"/>
<evidence type="ECO:0000313" key="11">
    <source>
        <dbReference type="Proteomes" id="UP000002037"/>
    </source>
</evidence>
<evidence type="ECO:0000256" key="3">
    <source>
        <dbReference type="ARBA" id="ARBA00006256"/>
    </source>
</evidence>
<feature type="compositionally biased region" description="Basic residues" evidence="8">
    <location>
        <begin position="9"/>
        <end position="21"/>
    </location>
</feature>
<feature type="region of interest" description="Disordered" evidence="8">
    <location>
        <begin position="1"/>
        <end position="48"/>
    </location>
</feature>
<protein>
    <recommendedName>
        <fullName evidence="4">Ribosome assembly protein 3</fullName>
    </recommendedName>
</protein>
<dbReference type="InterPro" id="IPR028217">
    <property type="entry name" value="Rsa3_C"/>
</dbReference>
<feature type="compositionally biased region" description="Low complexity" evidence="8">
    <location>
        <begin position="27"/>
        <end position="38"/>
    </location>
</feature>
<proteinExistence type="inferred from homology"/>
<dbReference type="PANTHER" id="PTHR28127:SF1">
    <property type="entry name" value="RIBOSOME ASSEMBLY PROTEIN 3"/>
    <property type="match status" value="1"/>
</dbReference>
<dbReference type="GO" id="GO:0030687">
    <property type="term" value="C:preribosome, large subunit precursor"/>
    <property type="evidence" value="ECO:0007669"/>
    <property type="project" value="TreeGrafter"/>
</dbReference>